<reference evidence="2" key="1">
    <citation type="submission" date="2014-08" db="EMBL/GenBank/DDBJ databases">
        <authorList>
            <person name="Sharma Rahul"/>
            <person name="Thines Marco"/>
        </authorList>
    </citation>
    <scope>NUCLEOTIDE SEQUENCE</scope>
</reference>
<evidence type="ECO:0000256" key="1">
    <source>
        <dbReference type="SAM" id="MobiDB-lite"/>
    </source>
</evidence>
<dbReference type="AlphaFoldDB" id="A0A0F7SL30"/>
<sequence length="663" mass="72215">MSDYPPPHQNYPRHHTAGAGGANSSLNTSQTYRAASGPTGNSQYTSVAFKPMYDLPSFHHPNSAGVPSSPSFSPIVNPTKSDAGSNSRGTAGGLNRTLSPPAAGSRTAGGLKSTVGGRVPGLGQKQGTGNGRSTPAATTSPLIHQPQARPARHAPVLSIDPSCSNFHQLSHPSPSSPSFPSPLPLRSPTPGSTSVFSKAPQNPSSPSPADLNLFSEHCRRLFYEGDPRSQAYIDHVLSTLPPSHRAAFTRTQASIRSAFHADESLRRRNEFEVIVRVTEPGGGLTIQARRDLDGAIAKRERLNRLKAFIKTHAGKNDVGPKPFFVALYTLLGFQDIPRIKPRRRSEPRLSRPSMTHPSLSSSPFRRDSDHDAPFSTSPNHTRLGKRGKAPPPPSQTNNNNRRRASSDPFSDPHAQAKKQQLLQQQQQQQQLQQQQQQMSRSSMSNPSHGLGFSSRRGPAPPVPIRPHPSILEANNAGDRSRSNASSADCKEPITPGVEDPLLLSGNRPSNQSVTEFSEAGVALLDEEYDNYRHDEDDDEDGFESDTFEGELDAGSLRPRWRTWISPENLSDPELKSLIRAFPSHITKSASKTARFPYVGPPKTGSDPIRSVEEGRGLDGMTMGKGVLEGVGTGRMWKGEEQRGERWRGSWWQRVKCWFGGLFG</sequence>
<dbReference type="EMBL" id="LN483326">
    <property type="protein sequence ID" value="CDZ98149.1"/>
    <property type="molecule type" value="Genomic_DNA"/>
</dbReference>
<accession>A0A0F7SL30</accession>
<feature type="compositionally biased region" description="Polar residues" evidence="1">
    <location>
        <begin position="438"/>
        <end position="447"/>
    </location>
</feature>
<feature type="compositionally biased region" description="Low complexity" evidence="1">
    <location>
        <begin position="419"/>
        <end position="437"/>
    </location>
</feature>
<feature type="region of interest" description="Disordered" evidence="1">
    <location>
        <begin position="594"/>
        <end position="624"/>
    </location>
</feature>
<proteinExistence type="predicted"/>
<feature type="region of interest" description="Disordered" evidence="1">
    <location>
        <begin position="1"/>
        <end position="45"/>
    </location>
</feature>
<feature type="compositionally biased region" description="Polar residues" evidence="1">
    <location>
        <begin position="22"/>
        <end position="45"/>
    </location>
</feature>
<feature type="compositionally biased region" description="Polar residues" evidence="1">
    <location>
        <begin position="131"/>
        <end position="142"/>
    </location>
</feature>
<protein>
    <submittedName>
        <fullName evidence="2">Uncharacterized protein</fullName>
    </submittedName>
</protein>
<feature type="compositionally biased region" description="Gly residues" evidence="1">
    <location>
        <begin position="118"/>
        <end position="130"/>
    </location>
</feature>
<feature type="compositionally biased region" description="Pro residues" evidence="1">
    <location>
        <begin position="174"/>
        <end position="187"/>
    </location>
</feature>
<feature type="region of interest" description="Disordered" evidence="1">
    <location>
        <begin position="57"/>
        <end position="208"/>
    </location>
</feature>
<evidence type="ECO:0000313" key="2">
    <source>
        <dbReference type="EMBL" id="CDZ98149.1"/>
    </source>
</evidence>
<feature type="compositionally biased region" description="Polar residues" evidence="1">
    <location>
        <begin position="65"/>
        <end position="89"/>
    </location>
</feature>
<name>A0A0F7SL30_PHARH</name>
<organism evidence="2">
    <name type="scientific">Phaffia rhodozyma</name>
    <name type="common">Yeast</name>
    <name type="synonym">Xanthophyllomyces dendrorhous</name>
    <dbReference type="NCBI Taxonomy" id="264483"/>
    <lineage>
        <taxon>Eukaryota</taxon>
        <taxon>Fungi</taxon>
        <taxon>Dikarya</taxon>
        <taxon>Basidiomycota</taxon>
        <taxon>Agaricomycotina</taxon>
        <taxon>Tremellomycetes</taxon>
        <taxon>Cystofilobasidiales</taxon>
        <taxon>Mrakiaceae</taxon>
        <taxon>Phaffia</taxon>
    </lineage>
</organism>
<feature type="compositionally biased region" description="Polar residues" evidence="1">
    <location>
        <begin position="195"/>
        <end position="204"/>
    </location>
</feature>
<feature type="region of interest" description="Disordered" evidence="1">
    <location>
        <begin position="339"/>
        <end position="512"/>
    </location>
</feature>